<dbReference type="InterPro" id="IPR021530">
    <property type="entry name" value="AllH-like"/>
</dbReference>
<dbReference type="RefSeq" id="WP_110423255.1">
    <property type="nucleotide sequence ID" value="NZ_QGLP01000004.1"/>
</dbReference>
<evidence type="ECO:0000313" key="2">
    <source>
        <dbReference type="Proteomes" id="UP000247483"/>
    </source>
</evidence>
<gene>
    <name evidence="1" type="ORF">DKK79_05880</name>
</gene>
<protein>
    <recommendedName>
        <fullName evidence="3">DUF2877 domain-containing protein</fullName>
    </recommendedName>
</protein>
<name>A0A2V4DZ73_9GAMM</name>
<comment type="caution">
    <text evidence="1">The sequence shown here is derived from an EMBL/GenBank/DDBJ whole genome shotgun (WGS) entry which is preliminary data.</text>
</comment>
<dbReference type="AlphaFoldDB" id="A0A2V4DZ73"/>
<evidence type="ECO:0008006" key="3">
    <source>
        <dbReference type="Google" id="ProtNLM"/>
    </source>
</evidence>
<dbReference type="Proteomes" id="UP000247483">
    <property type="component" value="Unassembled WGS sequence"/>
</dbReference>
<dbReference type="Pfam" id="PF11392">
    <property type="entry name" value="AllH"/>
    <property type="match status" value="1"/>
</dbReference>
<dbReference type="EMBL" id="QGLP01000004">
    <property type="protein sequence ID" value="PXZ06190.1"/>
    <property type="molecule type" value="Genomic_DNA"/>
</dbReference>
<evidence type="ECO:0000313" key="1">
    <source>
        <dbReference type="EMBL" id="PXZ06190.1"/>
    </source>
</evidence>
<organism evidence="1 2">
    <name type="scientific">Gilliamella apicola</name>
    <dbReference type="NCBI Taxonomy" id="1196095"/>
    <lineage>
        <taxon>Bacteria</taxon>
        <taxon>Pseudomonadati</taxon>
        <taxon>Pseudomonadota</taxon>
        <taxon>Gammaproteobacteria</taxon>
        <taxon>Orbales</taxon>
        <taxon>Orbaceae</taxon>
        <taxon>Gilliamella</taxon>
    </lineage>
</organism>
<sequence>MSLLYADDECLNKPINQARPNMRAVELFQPRAIAQATHIIKPLLVSADIPIEAGELSLFSTHPQTINLITPNQKLITIHRYNSGLSPMGMVLKSSDFDDLLTFLLDGEIPLYQLPTGELKIGLYLISLATHVCQLTLKSHSLINKSDIASLLKQINQPTGLFGELSNNLSGEYPPQLEMLCCTMTNLMNGNADDITPFIGLGPGLTPSFDDIIVGMLAVISGDHRFTTQMRQLKLAFEPLPLDFLTTKVSVSFLTYALQGKFSLLVLQVIKSFEKHNYHHSSIKNLVNYGHTSGSDLLLGIWLGIDRFVLRD</sequence>
<reference evidence="1 2" key="1">
    <citation type="submission" date="2018-05" db="EMBL/GenBank/DDBJ databases">
        <title>Reference genomes for bee gut microbiota database.</title>
        <authorList>
            <person name="Ellegaard K.M."/>
        </authorList>
    </citation>
    <scope>NUCLEOTIDE SEQUENCE [LARGE SCALE GENOMIC DNA]</scope>
    <source>
        <strain evidence="1 2">ESL0177</strain>
    </source>
</reference>
<accession>A0A2V4DZ73</accession>
<proteinExistence type="predicted"/>